<evidence type="ECO:0000256" key="3">
    <source>
        <dbReference type="ARBA" id="ARBA00022723"/>
    </source>
</evidence>
<dbReference type="AlphaFoldDB" id="K2JMG7"/>
<dbReference type="EMBL" id="AMRL01000007">
    <property type="protein sequence ID" value="EKE76528.1"/>
    <property type="molecule type" value="Genomic_DNA"/>
</dbReference>
<dbReference type="PANTHER" id="PTHR30468:SF5">
    <property type="entry name" value="ALPHA-KETOGLUTARATE-DEPENDENT SULFATE ESTER DIOXYGENASE"/>
    <property type="match status" value="1"/>
</dbReference>
<dbReference type="eggNOG" id="COG2175">
    <property type="taxonomic scope" value="Bacteria"/>
</dbReference>
<evidence type="ECO:0000256" key="5">
    <source>
        <dbReference type="ARBA" id="ARBA00023002"/>
    </source>
</evidence>
<organism evidence="8 9">
    <name type="scientific">Oceanibaculum indicum P24</name>
    <dbReference type="NCBI Taxonomy" id="1207063"/>
    <lineage>
        <taxon>Bacteria</taxon>
        <taxon>Pseudomonadati</taxon>
        <taxon>Pseudomonadota</taxon>
        <taxon>Alphaproteobacteria</taxon>
        <taxon>Rhodospirillales</taxon>
        <taxon>Oceanibaculaceae</taxon>
        <taxon>Oceanibaculum</taxon>
    </lineage>
</organism>
<name>K2JMG7_9PROT</name>
<keyword evidence="5" id="KW-0560">Oxidoreductase</keyword>
<proteinExistence type="inferred from homology"/>
<dbReference type="Pfam" id="PF02668">
    <property type="entry name" value="TauD"/>
    <property type="match status" value="1"/>
</dbReference>
<dbReference type="SUPFAM" id="SSF51197">
    <property type="entry name" value="Clavaminate synthase-like"/>
    <property type="match status" value="1"/>
</dbReference>
<feature type="domain" description="TauD/TfdA-like" evidence="7">
    <location>
        <begin position="20"/>
        <end position="284"/>
    </location>
</feature>
<keyword evidence="4 8" id="KW-0223">Dioxygenase</keyword>
<dbReference type="InterPro" id="IPR003819">
    <property type="entry name" value="TauD/TfdA-like"/>
</dbReference>
<dbReference type="Proteomes" id="UP000006746">
    <property type="component" value="Unassembled WGS sequence"/>
</dbReference>
<accession>K2JMG7</accession>
<comment type="similarity">
    <text evidence="2">Belongs to the TfdA dioxygenase family.</text>
</comment>
<dbReference type="GO" id="GO:0016706">
    <property type="term" value="F:2-oxoglutarate-dependent dioxygenase activity"/>
    <property type="evidence" value="ECO:0007669"/>
    <property type="project" value="TreeGrafter"/>
</dbReference>
<keyword evidence="6" id="KW-0408">Iron</keyword>
<dbReference type="Gene3D" id="3.60.130.10">
    <property type="entry name" value="Clavaminate synthase-like"/>
    <property type="match status" value="1"/>
</dbReference>
<evidence type="ECO:0000259" key="7">
    <source>
        <dbReference type="Pfam" id="PF02668"/>
    </source>
</evidence>
<dbReference type="InterPro" id="IPR042098">
    <property type="entry name" value="TauD-like_sf"/>
</dbReference>
<gene>
    <name evidence="8" type="ORF">P24_07784</name>
</gene>
<evidence type="ECO:0000313" key="9">
    <source>
        <dbReference type="Proteomes" id="UP000006746"/>
    </source>
</evidence>
<comment type="cofactor">
    <cofactor evidence="1">
        <name>Fe(2+)</name>
        <dbReference type="ChEBI" id="CHEBI:29033"/>
    </cofactor>
</comment>
<comment type="caution">
    <text evidence="8">The sequence shown here is derived from an EMBL/GenBank/DDBJ whole genome shotgun (WGS) entry which is preliminary data.</text>
</comment>
<evidence type="ECO:0000256" key="6">
    <source>
        <dbReference type="ARBA" id="ARBA00023004"/>
    </source>
</evidence>
<sequence>MAQLQPKAQPKPVFHPQLDIRKIAGACGAEILGIDLSVAPDAETVAALRQAFLDHQVIFFRDHDLTPAQFLQMAKLFGQPIEYPFVTGLDGFPEIIQVAKLEHEKSNFGGIWHADTTYLERPPMGTMLIARELPPYGGDTLFANQYMAYEALSDGMKALLDGLIAINSSAKADVTKTREDRIKDSGSKEAGKTYLSEHPAVRTHPETGRKALYVNVAHTVAFKGMTEEESAPILNFLFQHQVKPEFTCRFVWRPGSIAFWDNRCVQHNPVNDYHGFRRIMHRITLAGDTPR</sequence>
<dbReference type="PATRIC" id="fig|1207063.3.peg.1574"/>
<keyword evidence="3" id="KW-0479">Metal-binding</keyword>
<evidence type="ECO:0000313" key="8">
    <source>
        <dbReference type="EMBL" id="EKE76528.1"/>
    </source>
</evidence>
<evidence type="ECO:0000256" key="2">
    <source>
        <dbReference type="ARBA" id="ARBA00005896"/>
    </source>
</evidence>
<protein>
    <submittedName>
        <fullName evidence="8">Taurine dioxygenase</fullName>
    </submittedName>
</protein>
<reference evidence="8 9" key="1">
    <citation type="journal article" date="2012" name="J. Bacteriol.">
        <title>Genome Sequence of Oceanibaculum indicum Type Strain P24.</title>
        <authorList>
            <person name="Lai Q."/>
            <person name="Shao Z."/>
        </authorList>
    </citation>
    <scope>NUCLEOTIDE SEQUENCE [LARGE SCALE GENOMIC DNA]</scope>
    <source>
        <strain evidence="8 9">P24</strain>
    </source>
</reference>
<keyword evidence="9" id="KW-1185">Reference proteome</keyword>
<dbReference type="PANTHER" id="PTHR30468">
    <property type="entry name" value="ALPHA-KETOGLUTARATE-DEPENDENT SULFONATE DIOXYGENASE"/>
    <property type="match status" value="1"/>
</dbReference>
<dbReference type="GO" id="GO:0046872">
    <property type="term" value="F:metal ion binding"/>
    <property type="evidence" value="ECO:0007669"/>
    <property type="project" value="UniProtKB-KW"/>
</dbReference>
<dbReference type="RefSeq" id="WP_008944166.1">
    <property type="nucleotide sequence ID" value="NZ_AMRL01000007.1"/>
</dbReference>
<dbReference type="STRING" id="1207063.P24_07784"/>
<evidence type="ECO:0000256" key="1">
    <source>
        <dbReference type="ARBA" id="ARBA00001954"/>
    </source>
</evidence>
<evidence type="ECO:0000256" key="4">
    <source>
        <dbReference type="ARBA" id="ARBA00022964"/>
    </source>
</evidence>
<dbReference type="InterPro" id="IPR051323">
    <property type="entry name" value="AtsK-like"/>
</dbReference>
<dbReference type="GO" id="GO:0005737">
    <property type="term" value="C:cytoplasm"/>
    <property type="evidence" value="ECO:0007669"/>
    <property type="project" value="TreeGrafter"/>
</dbReference>